<comment type="pathway">
    <text evidence="1">Lipid metabolism; fatty acid beta-oxidation.</text>
</comment>
<dbReference type="FunFam" id="1.10.12.10:FF:000004">
    <property type="entry name" value="Delta3,5-delta2,4-dienoyl-CoA isomerase"/>
    <property type="match status" value="1"/>
</dbReference>
<dbReference type="Pfam" id="PF00378">
    <property type="entry name" value="ECH_1"/>
    <property type="match status" value="1"/>
</dbReference>
<dbReference type="InterPro" id="IPR045002">
    <property type="entry name" value="Ech1-like"/>
</dbReference>
<dbReference type="CDD" id="cd06558">
    <property type="entry name" value="crotonase-like"/>
    <property type="match status" value="1"/>
</dbReference>
<keyword evidence="5" id="KW-0413">Isomerase</keyword>
<evidence type="ECO:0000313" key="7">
    <source>
        <dbReference type="Proteomes" id="UP000235116"/>
    </source>
</evidence>
<dbReference type="InterPro" id="IPR014748">
    <property type="entry name" value="Enoyl-CoA_hydra_C"/>
</dbReference>
<dbReference type="InterPro" id="IPR029045">
    <property type="entry name" value="ClpP/crotonase-like_dom_sf"/>
</dbReference>
<organism evidence="6 7">
    <name type="scientific">Ketobacter alkanivorans</name>
    <dbReference type="NCBI Taxonomy" id="1917421"/>
    <lineage>
        <taxon>Bacteria</taxon>
        <taxon>Pseudomonadati</taxon>
        <taxon>Pseudomonadota</taxon>
        <taxon>Gammaproteobacteria</taxon>
        <taxon>Pseudomonadales</taxon>
        <taxon>Ketobacteraceae</taxon>
        <taxon>Ketobacter</taxon>
    </lineage>
</organism>
<comment type="similarity">
    <text evidence="2">Belongs to the enoyl-CoA hydratase/isomerase family.</text>
</comment>
<evidence type="ECO:0000256" key="4">
    <source>
        <dbReference type="ARBA" id="ARBA00023098"/>
    </source>
</evidence>
<keyword evidence="3" id="KW-0276">Fatty acid metabolism</keyword>
<evidence type="ECO:0000256" key="2">
    <source>
        <dbReference type="ARBA" id="ARBA00005254"/>
    </source>
</evidence>
<dbReference type="PANTHER" id="PTHR43149">
    <property type="entry name" value="ENOYL-COA HYDRATASE"/>
    <property type="match status" value="1"/>
</dbReference>
<dbReference type="AlphaFoldDB" id="A0A2K9LPP4"/>
<gene>
    <name evidence="6" type="ORF">Kalk_18010</name>
</gene>
<dbReference type="UniPathway" id="UPA00659"/>
<dbReference type="RefSeq" id="WP_101895574.1">
    <property type="nucleotide sequence ID" value="NZ_CP022684.1"/>
</dbReference>
<dbReference type="Proteomes" id="UP000235116">
    <property type="component" value="Chromosome"/>
</dbReference>
<dbReference type="NCBIfam" id="NF004794">
    <property type="entry name" value="PRK06142.1"/>
    <property type="match status" value="1"/>
</dbReference>
<dbReference type="Gene3D" id="1.10.12.10">
    <property type="entry name" value="Lyase 2-enoyl-coa Hydratase, Chain A, domain 2"/>
    <property type="match status" value="1"/>
</dbReference>
<evidence type="ECO:0000256" key="1">
    <source>
        <dbReference type="ARBA" id="ARBA00005005"/>
    </source>
</evidence>
<reference evidence="7" key="1">
    <citation type="submission" date="2017-08" db="EMBL/GenBank/DDBJ databases">
        <title>Direct submision.</title>
        <authorList>
            <person name="Kim S.-J."/>
            <person name="Rhee S.-K."/>
        </authorList>
    </citation>
    <scope>NUCLEOTIDE SEQUENCE [LARGE SCALE GENOMIC DNA]</scope>
    <source>
        <strain evidence="7">GI5</strain>
    </source>
</reference>
<evidence type="ECO:0000256" key="3">
    <source>
        <dbReference type="ARBA" id="ARBA00022832"/>
    </source>
</evidence>
<dbReference type="SUPFAM" id="SSF52096">
    <property type="entry name" value="ClpP/crotonase"/>
    <property type="match status" value="1"/>
</dbReference>
<dbReference type="InterPro" id="IPR001753">
    <property type="entry name" value="Enoyl-CoA_hydra/iso"/>
</dbReference>
<name>A0A2K9LPP4_9GAMM</name>
<dbReference type="OrthoDB" id="9807606at2"/>
<evidence type="ECO:0000313" key="6">
    <source>
        <dbReference type="EMBL" id="AUM14200.1"/>
    </source>
</evidence>
<dbReference type="EMBL" id="CP022684">
    <property type="protein sequence ID" value="AUM14200.1"/>
    <property type="molecule type" value="Genomic_DNA"/>
</dbReference>
<evidence type="ECO:0000256" key="5">
    <source>
        <dbReference type="ARBA" id="ARBA00023235"/>
    </source>
</evidence>
<protein>
    <submittedName>
        <fullName evidence="6">Enoyl-CoA hydratase</fullName>
    </submittedName>
</protein>
<dbReference type="KEGG" id="kak:Kalk_18010"/>
<keyword evidence="4" id="KW-0443">Lipid metabolism</keyword>
<dbReference type="GO" id="GO:0016853">
    <property type="term" value="F:isomerase activity"/>
    <property type="evidence" value="ECO:0007669"/>
    <property type="project" value="UniProtKB-KW"/>
</dbReference>
<dbReference type="GO" id="GO:0006635">
    <property type="term" value="P:fatty acid beta-oxidation"/>
    <property type="evidence" value="ECO:0007669"/>
    <property type="project" value="UniProtKB-UniPathway"/>
</dbReference>
<sequence length="281" mass="31152">MEYRALTVSIENKIAQVTLNRPDALNTMNLDFWKELPTAIREIDADARARVIILASTGRHFTAGMDLGVFMNPKNISLQGDPGRSAENLRRLVLQLQATFNVLESVRIPVLAAIQGGCIGGGVDMVSAADCRYCTEDAFFCIKETDLGMTADLGTLQRLPHLIPQGMMRELAYTGAKLSAQRAKEIGLVNEVYPDHDSMLNAVRKIAADISKRSPLAIAGCKEMINYSRDHSVQDSLNYMAAWQSGMFRPEDMMKTFAAKAQNTDPDFEELHPIRPPFSQE</sequence>
<proteinExistence type="inferred from homology"/>
<keyword evidence="7" id="KW-1185">Reference proteome</keyword>
<dbReference type="Gene3D" id="3.90.226.10">
    <property type="entry name" value="2-enoyl-CoA Hydratase, Chain A, domain 1"/>
    <property type="match status" value="1"/>
</dbReference>
<accession>A0A2K9LPP4</accession>